<name>A0A482XF49_LAOST</name>
<dbReference type="InterPro" id="IPR001650">
    <property type="entry name" value="Helicase_C-like"/>
</dbReference>
<keyword evidence="5 14" id="KW-0347">Helicase</keyword>
<evidence type="ECO:0000259" key="16">
    <source>
        <dbReference type="PROSITE" id="PS51192"/>
    </source>
</evidence>
<dbReference type="InterPro" id="IPR014001">
    <property type="entry name" value="Helicase_ATP-bd"/>
</dbReference>
<proteinExistence type="inferred from homology"/>
<evidence type="ECO:0000256" key="8">
    <source>
        <dbReference type="ARBA" id="ARBA00022917"/>
    </source>
</evidence>
<comment type="caution">
    <text evidence="19">The sequence shown here is derived from an EMBL/GenBank/DDBJ whole genome shotgun (WGS) entry which is preliminary data.</text>
</comment>
<evidence type="ECO:0000256" key="2">
    <source>
        <dbReference type="ARBA" id="ARBA00022540"/>
    </source>
</evidence>
<evidence type="ECO:0000256" key="15">
    <source>
        <dbReference type="SAM" id="MobiDB-lite"/>
    </source>
</evidence>
<dbReference type="PANTHER" id="PTHR47958">
    <property type="entry name" value="ATP-DEPENDENT RNA HELICASE DBP3"/>
    <property type="match status" value="1"/>
</dbReference>
<dbReference type="FunFam" id="3.40.50.300:FF:000031">
    <property type="entry name" value="Eukaryotic initiation factor 4A-III"/>
    <property type="match status" value="1"/>
</dbReference>
<dbReference type="Pfam" id="PF00271">
    <property type="entry name" value="Helicase_C"/>
    <property type="match status" value="1"/>
</dbReference>
<reference evidence="19 20" key="1">
    <citation type="journal article" date="2017" name="Gigascience">
        <title>Genome sequence of the small brown planthopper, Laodelphax striatellus.</title>
        <authorList>
            <person name="Zhu J."/>
            <person name="Jiang F."/>
            <person name="Wang X."/>
            <person name="Yang P."/>
            <person name="Bao Y."/>
            <person name="Zhao W."/>
            <person name="Wang W."/>
            <person name="Lu H."/>
            <person name="Wang Q."/>
            <person name="Cui N."/>
            <person name="Li J."/>
            <person name="Chen X."/>
            <person name="Luo L."/>
            <person name="Yu J."/>
            <person name="Kang L."/>
            <person name="Cui F."/>
        </authorList>
    </citation>
    <scope>NUCLEOTIDE SEQUENCE [LARGE SCALE GENOMIC DNA]</scope>
    <source>
        <strain evidence="19">Lst14</strain>
    </source>
</reference>
<evidence type="ECO:0000259" key="17">
    <source>
        <dbReference type="PROSITE" id="PS51194"/>
    </source>
</evidence>
<evidence type="ECO:0000256" key="6">
    <source>
        <dbReference type="ARBA" id="ARBA00022840"/>
    </source>
</evidence>
<dbReference type="InParanoid" id="A0A482XF49"/>
<dbReference type="PROSITE" id="PS51192">
    <property type="entry name" value="HELICASE_ATP_BIND_1"/>
    <property type="match status" value="1"/>
</dbReference>
<evidence type="ECO:0000313" key="19">
    <source>
        <dbReference type="EMBL" id="RZF44334.1"/>
    </source>
</evidence>
<dbReference type="STRING" id="195883.A0A482XF49"/>
<dbReference type="SMR" id="A0A482XF49"/>
<dbReference type="GO" id="GO:0045495">
    <property type="term" value="C:pole plasm"/>
    <property type="evidence" value="ECO:0007669"/>
    <property type="project" value="UniProtKB-ARBA"/>
</dbReference>
<evidence type="ECO:0000256" key="7">
    <source>
        <dbReference type="ARBA" id="ARBA00022884"/>
    </source>
</evidence>
<feature type="compositionally biased region" description="Basic and acidic residues" evidence="15">
    <location>
        <begin position="8"/>
        <end position="31"/>
    </location>
</feature>
<dbReference type="GO" id="GO:0003723">
    <property type="term" value="F:RNA binding"/>
    <property type="evidence" value="ECO:0007669"/>
    <property type="project" value="UniProtKB-KW"/>
</dbReference>
<keyword evidence="3 14" id="KW-0547">Nucleotide-binding</keyword>
<dbReference type="AlphaFoldDB" id="A0A482XF49"/>
<dbReference type="Proteomes" id="UP000291343">
    <property type="component" value="Unassembled WGS sequence"/>
</dbReference>
<organism evidence="19 20">
    <name type="scientific">Laodelphax striatellus</name>
    <name type="common">Small brown planthopper</name>
    <name type="synonym">Delphax striatella</name>
    <dbReference type="NCBI Taxonomy" id="195883"/>
    <lineage>
        <taxon>Eukaryota</taxon>
        <taxon>Metazoa</taxon>
        <taxon>Ecdysozoa</taxon>
        <taxon>Arthropoda</taxon>
        <taxon>Hexapoda</taxon>
        <taxon>Insecta</taxon>
        <taxon>Pterygota</taxon>
        <taxon>Neoptera</taxon>
        <taxon>Paraneoptera</taxon>
        <taxon>Hemiptera</taxon>
        <taxon>Auchenorrhyncha</taxon>
        <taxon>Fulgoroidea</taxon>
        <taxon>Delphacidae</taxon>
        <taxon>Criomorphinae</taxon>
        <taxon>Laodelphax</taxon>
    </lineage>
</organism>
<feature type="domain" description="DEAD-box RNA helicase Q" evidence="18">
    <location>
        <begin position="50"/>
        <end position="78"/>
    </location>
</feature>
<dbReference type="CDD" id="cd18787">
    <property type="entry name" value="SF2_C_DEAD"/>
    <property type="match status" value="1"/>
</dbReference>
<dbReference type="FunCoup" id="A0A482XF49">
    <property type="interactions" value="1772"/>
</dbReference>
<dbReference type="Pfam" id="PF00270">
    <property type="entry name" value="DEAD"/>
    <property type="match status" value="1"/>
</dbReference>
<evidence type="ECO:0000256" key="11">
    <source>
        <dbReference type="ARBA" id="ARBA00030297"/>
    </source>
</evidence>
<evidence type="ECO:0000259" key="18">
    <source>
        <dbReference type="PROSITE" id="PS51195"/>
    </source>
</evidence>
<dbReference type="PROSITE" id="PS00039">
    <property type="entry name" value="DEAD_ATP_HELICASE"/>
    <property type="match status" value="1"/>
</dbReference>
<dbReference type="SMART" id="SM00487">
    <property type="entry name" value="DEXDc"/>
    <property type="match status" value="1"/>
</dbReference>
<dbReference type="InterPro" id="IPR014014">
    <property type="entry name" value="RNA_helicase_DEAD_Q_motif"/>
</dbReference>
<evidence type="ECO:0000256" key="10">
    <source>
        <dbReference type="ARBA" id="ARBA00024436"/>
    </source>
</evidence>
<dbReference type="InterPro" id="IPR044728">
    <property type="entry name" value="EIF4A_DEADc"/>
</dbReference>
<protein>
    <recommendedName>
        <fullName evidence="10">Eukaryotic initiation factor 4A</fullName>
        <ecNumber evidence="1">3.6.4.13</ecNumber>
    </recommendedName>
    <alternativeName>
        <fullName evidence="11">ATP-dependent RNA helicase eIF4A</fullName>
    </alternativeName>
</protein>
<feature type="short sequence motif" description="Q motif" evidence="13">
    <location>
        <begin position="50"/>
        <end position="78"/>
    </location>
</feature>
<dbReference type="FunFam" id="3.40.50.300:FF:000089">
    <property type="entry name" value="Eukaryotic initiation factor 4A-II"/>
    <property type="match status" value="1"/>
</dbReference>
<evidence type="ECO:0000256" key="14">
    <source>
        <dbReference type="RuleBase" id="RU000492"/>
    </source>
</evidence>
<accession>A0A482XF49</accession>
<comment type="similarity">
    <text evidence="9">Belongs to the DEAD box helicase family. eIF4A subfamily.</text>
</comment>
<evidence type="ECO:0000256" key="5">
    <source>
        <dbReference type="ARBA" id="ARBA00022806"/>
    </source>
</evidence>
<dbReference type="PROSITE" id="PS51194">
    <property type="entry name" value="HELICASE_CTER"/>
    <property type="match status" value="1"/>
</dbReference>
<dbReference type="GO" id="GO:0016787">
    <property type="term" value="F:hydrolase activity"/>
    <property type="evidence" value="ECO:0007669"/>
    <property type="project" value="UniProtKB-KW"/>
</dbReference>
<evidence type="ECO:0000256" key="13">
    <source>
        <dbReference type="PROSITE-ProRule" id="PRU00552"/>
    </source>
</evidence>
<sequence>MSMNSTDTRNDYSCEPKDKVPSNNEPVHHDGPTGMDPGGVIESNLETVVENFDAMNLKEDLLRGIYAYGFEKPSAIQQRAIIPCVERHDVIAQAQSGTGKTATFSISILQQIDTNVRECQALILAPTRELAQQIQKVVIALGDFMNVMCHACIGGTNVRDDMRKLESGVHVVVGTPGRGFDMINRRALKTNSIKIFVLDEADEMLSRGFKEQIHDVFKTLTSDVQIILLSATMPPDVLEVSTLFMRQPVRILVKREELTLDGIKQFYVNVEKESWKLDTLVDLYDTLSITQAVIFCNTRRKVDMLTEEMHSRDFTVSAMHGDMDQKERDLIMRQFRTGSSRVLITTDLLARGIDVQQVSLVINYDLPSNRENYIHRIGRGGRFGRKGVAINFVTTDDQRALHDIETFYNTSIAEMPMNVADLI</sequence>
<dbReference type="PROSITE" id="PS51195">
    <property type="entry name" value="Q_MOTIF"/>
    <property type="match status" value="1"/>
</dbReference>
<keyword evidence="7" id="KW-0694">RNA-binding</keyword>
<dbReference type="GO" id="GO:0003743">
    <property type="term" value="F:translation initiation factor activity"/>
    <property type="evidence" value="ECO:0007669"/>
    <property type="project" value="UniProtKB-KW"/>
</dbReference>
<comment type="catalytic activity">
    <reaction evidence="12">
        <text>ATP + H2O = ADP + phosphate + H(+)</text>
        <dbReference type="Rhea" id="RHEA:13065"/>
        <dbReference type="ChEBI" id="CHEBI:15377"/>
        <dbReference type="ChEBI" id="CHEBI:15378"/>
        <dbReference type="ChEBI" id="CHEBI:30616"/>
        <dbReference type="ChEBI" id="CHEBI:43474"/>
        <dbReference type="ChEBI" id="CHEBI:456216"/>
        <dbReference type="EC" id="3.6.4.13"/>
    </reaction>
</comment>
<dbReference type="OrthoDB" id="10265785at2759"/>
<dbReference type="SUPFAM" id="SSF52540">
    <property type="entry name" value="P-loop containing nucleoside triphosphate hydrolases"/>
    <property type="match status" value="1"/>
</dbReference>
<evidence type="ECO:0000256" key="1">
    <source>
        <dbReference type="ARBA" id="ARBA00012552"/>
    </source>
</evidence>
<dbReference type="GO" id="GO:0005524">
    <property type="term" value="F:ATP binding"/>
    <property type="evidence" value="ECO:0007669"/>
    <property type="project" value="UniProtKB-KW"/>
</dbReference>
<keyword evidence="2" id="KW-0396">Initiation factor</keyword>
<dbReference type="EC" id="3.6.4.13" evidence="1"/>
<dbReference type="GO" id="GO:0010468">
    <property type="term" value="P:regulation of gene expression"/>
    <property type="evidence" value="ECO:0007669"/>
    <property type="project" value="UniProtKB-ARBA"/>
</dbReference>
<dbReference type="CDD" id="cd18046">
    <property type="entry name" value="DEADc_EIF4AII_EIF4AI_DDX2"/>
    <property type="match status" value="1"/>
</dbReference>
<feature type="domain" description="Helicase ATP-binding" evidence="16">
    <location>
        <begin position="81"/>
        <end position="251"/>
    </location>
</feature>
<gene>
    <name evidence="19" type="ORF">LSTR_LSTR006884</name>
</gene>
<dbReference type="InterPro" id="IPR027417">
    <property type="entry name" value="P-loop_NTPase"/>
</dbReference>
<feature type="region of interest" description="Disordered" evidence="15">
    <location>
        <begin position="1"/>
        <end position="41"/>
    </location>
</feature>
<dbReference type="InterPro" id="IPR011545">
    <property type="entry name" value="DEAD/DEAH_box_helicase_dom"/>
</dbReference>
<evidence type="ECO:0000256" key="9">
    <source>
        <dbReference type="ARBA" id="ARBA00024352"/>
    </source>
</evidence>
<evidence type="ECO:0000256" key="4">
    <source>
        <dbReference type="ARBA" id="ARBA00022801"/>
    </source>
</evidence>
<evidence type="ECO:0000256" key="3">
    <source>
        <dbReference type="ARBA" id="ARBA00022741"/>
    </source>
</evidence>
<keyword evidence="8" id="KW-0648">Protein biosynthesis</keyword>
<keyword evidence="4 14" id="KW-0378">Hydrolase</keyword>
<feature type="domain" description="Helicase C-terminal" evidence="17">
    <location>
        <begin position="262"/>
        <end position="423"/>
    </location>
</feature>
<keyword evidence="6 14" id="KW-0067">ATP-binding</keyword>
<evidence type="ECO:0000313" key="20">
    <source>
        <dbReference type="Proteomes" id="UP000291343"/>
    </source>
</evidence>
<dbReference type="GO" id="GO:0003724">
    <property type="term" value="F:RNA helicase activity"/>
    <property type="evidence" value="ECO:0007669"/>
    <property type="project" value="UniProtKB-EC"/>
</dbReference>
<dbReference type="Gene3D" id="3.40.50.300">
    <property type="entry name" value="P-loop containing nucleotide triphosphate hydrolases"/>
    <property type="match status" value="2"/>
</dbReference>
<dbReference type="EMBL" id="QKKF02011155">
    <property type="protein sequence ID" value="RZF44334.1"/>
    <property type="molecule type" value="Genomic_DNA"/>
</dbReference>
<dbReference type="InterPro" id="IPR000629">
    <property type="entry name" value="RNA-helicase_DEAD-box_CS"/>
</dbReference>
<dbReference type="SMART" id="SM00490">
    <property type="entry name" value="HELICc"/>
    <property type="match status" value="1"/>
</dbReference>
<evidence type="ECO:0000256" key="12">
    <source>
        <dbReference type="ARBA" id="ARBA00047984"/>
    </source>
</evidence>
<keyword evidence="20" id="KW-1185">Reference proteome</keyword>